<dbReference type="GO" id="GO:0005737">
    <property type="term" value="C:cytoplasm"/>
    <property type="evidence" value="ECO:0007669"/>
    <property type="project" value="TreeGrafter"/>
</dbReference>
<dbReference type="GO" id="GO:0031177">
    <property type="term" value="F:phosphopantetheine binding"/>
    <property type="evidence" value="ECO:0007669"/>
    <property type="project" value="TreeGrafter"/>
</dbReference>
<proteinExistence type="predicted"/>
<dbReference type="InterPro" id="IPR025110">
    <property type="entry name" value="AMP-bd_C"/>
</dbReference>
<feature type="domain" description="AMP-binding enzyme C-terminal" evidence="2">
    <location>
        <begin position="431"/>
        <end position="504"/>
    </location>
</feature>
<gene>
    <name evidence="3" type="ORF">ABR748_26195</name>
    <name evidence="4" type="ORF">HUT09_35335</name>
</gene>
<reference evidence="4 5" key="1">
    <citation type="submission" date="2020-06" db="EMBL/GenBank/DDBJ databases">
        <title>Genome mining for natural products.</title>
        <authorList>
            <person name="Zhang B."/>
            <person name="Shi J."/>
            <person name="Ge H."/>
        </authorList>
    </citation>
    <scope>NUCLEOTIDE SEQUENCE [LARGE SCALE GENOMIC DNA]</scope>
    <source>
        <strain evidence="4 5">NA06532</strain>
        <plasmid evidence="4 5">unnamed1</plasmid>
    </source>
</reference>
<protein>
    <submittedName>
        <fullName evidence="4">Amino acid adenylation domain-containing protein</fullName>
    </submittedName>
</protein>
<dbReference type="PANTHER" id="PTHR45527">
    <property type="entry name" value="NONRIBOSOMAL PEPTIDE SYNTHETASE"/>
    <property type="match status" value="1"/>
</dbReference>
<dbReference type="PANTHER" id="PTHR45527:SF1">
    <property type="entry name" value="FATTY ACID SYNTHASE"/>
    <property type="match status" value="1"/>
</dbReference>
<dbReference type="Gene3D" id="3.30.300.30">
    <property type="match status" value="1"/>
</dbReference>
<geneLocation type="plasmid" evidence="4 5">
    <name>unnamed1</name>
</geneLocation>
<dbReference type="Pfam" id="PF13193">
    <property type="entry name" value="AMP-binding_C"/>
    <property type="match status" value="1"/>
</dbReference>
<dbReference type="GO" id="GO:0043041">
    <property type="term" value="P:amino acid activation for nonribosomal peptide biosynthetic process"/>
    <property type="evidence" value="ECO:0007669"/>
    <property type="project" value="TreeGrafter"/>
</dbReference>
<dbReference type="Gene3D" id="3.40.50.12780">
    <property type="entry name" value="N-terminal domain of ligase-like"/>
    <property type="match status" value="1"/>
</dbReference>
<feature type="domain" description="AMP-dependent synthetase/ligase" evidence="1">
    <location>
        <begin position="19"/>
        <end position="378"/>
    </location>
</feature>
<dbReference type="AlphaFoldDB" id="A0A7H8N083"/>
<dbReference type="InterPro" id="IPR045851">
    <property type="entry name" value="AMP-bd_C_sf"/>
</dbReference>
<reference evidence="3 6" key="2">
    <citation type="submission" date="2024-01" db="EMBL/GenBank/DDBJ databases">
        <title>Metagenomic exploration of the rhizosphere soil microbial community and their significance in facilitating the development of wild simulated ginseng.</title>
        <authorList>
            <person name="Huang J."/>
        </authorList>
    </citation>
    <scope>NUCLEOTIDE SEQUENCE [LARGE SCALE GENOMIC DNA]</scope>
    <source>
        <strain evidence="3 6">WY141</strain>
    </source>
</reference>
<dbReference type="GeneID" id="87636546"/>
<dbReference type="GO" id="GO:0044550">
    <property type="term" value="P:secondary metabolite biosynthetic process"/>
    <property type="evidence" value="ECO:0007669"/>
    <property type="project" value="TreeGrafter"/>
</dbReference>
<dbReference type="Proteomes" id="UP001456562">
    <property type="component" value="Unassembled WGS sequence"/>
</dbReference>
<dbReference type="EMBL" id="CP054927">
    <property type="protein sequence ID" value="QKW47819.1"/>
    <property type="molecule type" value="Genomic_DNA"/>
</dbReference>
<evidence type="ECO:0000313" key="6">
    <source>
        <dbReference type="Proteomes" id="UP001456562"/>
    </source>
</evidence>
<evidence type="ECO:0000259" key="2">
    <source>
        <dbReference type="Pfam" id="PF13193"/>
    </source>
</evidence>
<evidence type="ECO:0000313" key="4">
    <source>
        <dbReference type="EMBL" id="QKW47819.1"/>
    </source>
</evidence>
<evidence type="ECO:0000259" key="1">
    <source>
        <dbReference type="Pfam" id="PF00501"/>
    </source>
</evidence>
<sequence length="522" mass="57648">MGSDAVRNLEYADLAAYLDTAAVRSPLSRAVVGPDGQSQTYGELSTQADRVAALLHQRGVGRGDRVGLLMPKGVQSLALIFGVLRLGAAYVPVDAYGSSQRAATIFENCQARIILADGESAGRLGKTAPALASRTLITDDRSWLDRQLSGYPSYPRAQNDPDRLAMLLYTSGSTGTPKGVMITHRNAVSFAEWASETFGITEDDEVASHAPFHFDLSVFDLFVTVKHAACLHLIDTDLAASPRHLPEFIAKFGITVWYSAPAILGMIAEAPRPERFPQNRLRLILFAGEVFPIDKLRRLMRLWPAPRYYNLYGPTETNVCTYHPVPREIPASRTAPLTIGHACSHCDVIVVDDQHRPLPTGQPGFLSVSGPSVYPSYWNMPDRTAEHIFHFNGRRWYNTGDIVRNTPEGYQFLGRADRMVKRHGHRIELDEIEHSLRHNHAVKDAAVVSTGVAGDITITAFIVAPVAAPTNVELRQYCHSRLARYMVPDDFRFLDGLPRTSTGKTDYQELGRRSGTAETTRG</sequence>
<dbReference type="Pfam" id="PF00501">
    <property type="entry name" value="AMP-binding"/>
    <property type="match status" value="1"/>
</dbReference>
<accession>A0A7H8N083</accession>
<evidence type="ECO:0000313" key="3">
    <source>
        <dbReference type="EMBL" id="MER0427681.1"/>
    </source>
</evidence>
<name>A0A7H8N083_STRMI</name>
<dbReference type="InterPro" id="IPR000873">
    <property type="entry name" value="AMP-dep_synth/lig_dom"/>
</dbReference>
<dbReference type="SUPFAM" id="SSF56801">
    <property type="entry name" value="Acetyl-CoA synthetase-like"/>
    <property type="match status" value="1"/>
</dbReference>
<dbReference type="InterPro" id="IPR042099">
    <property type="entry name" value="ANL_N_sf"/>
</dbReference>
<dbReference type="InterPro" id="IPR020845">
    <property type="entry name" value="AMP-binding_CS"/>
</dbReference>
<dbReference type="RefSeq" id="WP_176145696.1">
    <property type="nucleotide sequence ID" value="NZ_CP054927.1"/>
</dbReference>
<dbReference type="NCBIfam" id="TIGR01733">
    <property type="entry name" value="AA-adenyl-dom"/>
    <property type="match status" value="1"/>
</dbReference>
<keyword evidence="4" id="KW-0614">Plasmid</keyword>
<dbReference type="InterPro" id="IPR010071">
    <property type="entry name" value="AA_adenyl_dom"/>
</dbReference>
<evidence type="ECO:0000313" key="5">
    <source>
        <dbReference type="Proteomes" id="UP000509345"/>
    </source>
</evidence>
<dbReference type="EMBL" id="JBEJUE010000026">
    <property type="protein sequence ID" value="MER0427681.1"/>
    <property type="molecule type" value="Genomic_DNA"/>
</dbReference>
<dbReference type="Proteomes" id="UP000509345">
    <property type="component" value="Plasmid unnamed1"/>
</dbReference>
<organism evidence="4 5">
    <name type="scientific">Streptomyces microflavus</name>
    <name type="common">Streptomyces lipmanii</name>
    <dbReference type="NCBI Taxonomy" id="1919"/>
    <lineage>
        <taxon>Bacteria</taxon>
        <taxon>Bacillati</taxon>
        <taxon>Actinomycetota</taxon>
        <taxon>Actinomycetes</taxon>
        <taxon>Kitasatosporales</taxon>
        <taxon>Streptomycetaceae</taxon>
        <taxon>Streptomyces</taxon>
    </lineage>
</organism>
<keyword evidence="6" id="KW-1185">Reference proteome</keyword>
<dbReference type="PROSITE" id="PS00455">
    <property type="entry name" value="AMP_BINDING"/>
    <property type="match status" value="1"/>
</dbReference>